<evidence type="ECO:0000256" key="2">
    <source>
        <dbReference type="ARBA" id="ARBA00022692"/>
    </source>
</evidence>
<organism evidence="8">
    <name type="scientific">Echinostoma caproni</name>
    <dbReference type="NCBI Taxonomy" id="27848"/>
    <lineage>
        <taxon>Eukaryota</taxon>
        <taxon>Metazoa</taxon>
        <taxon>Spiralia</taxon>
        <taxon>Lophotrochozoa</taxon>
        <taxon>Platyhelminthes</taxon>
        <taxon>Trematoda</taxon>
        <taxon>Digenea</taxon>
        <taxon>Plagiorchiida</taxon>
        <taxon>Echinostomata</taxon>
        <taxon>Echinostomatoidea</taxon>
        <taxon>Echinostomatidae</taxon>
        <taxon>Echinostoma</taxon>
    </lineage>
</organism>
<evidence type="ECO:0000313" key="7">
    <source>
        <dbReference type="Proteomes" id="UP000272942"/>
    </source>
</evidence>
<dbReference type="Proteomes" id="UP000272942">
    <property type="component" value="Unassembled WGS sequence"/>
</dbReference>
<feature type="transmembrane region" description="Helical" evidence="5">
    <location>
        <begin position="54"/>
        <end position="80"/>
    </location>
</feature>
<dbReference type="AlphaFoldDB" id="A0A183A6R6"/>
<feature type="transmembrane region" description="Helical" evidence="5">
    <location>
        <begin position="86"/>
        <end position="108"/>
    </location>
</feature>
<evidence type="ECO:0000256" key="3">
    <source>
        <dbReference type="ARBA" id="ARBA00022989"/>
    </source>
</evidence>
<evidence type="ECO:0000256" key="1">
    <source>
        <dbReference type="ARBA" id="ARBA00004141"/>
    </source>
</evidence>
<dbReference type="OrthoDB" id="10033535at2759"/>
<reference evidence="6 7" key="2">
    <citation type="submission" date="2018-11" db="EMBL/GenBank/DDBJ databases">
        <authorList>
            <consortium name="Pathogen Informatics"/>
        </authorList>
    </citation>
    <scope>NUCLEOTIDE SEQUENCE [LARGE SCALE GENOMIC DNA]</scope>
    <source>
        <strain evidence="6 7">Egypt</strain>
    </source>
</reference>
<accession>A0A183A6R6</accession>
<proteinExistence type="predicted"/>
<dbReference type="GO" id="GO:0016020">
    <property type="term" value="C:membrane"/>
    <property type="evidence" value="ECO:0007669"/>
    <property type="project" value="UniProtKB-SubCell"/>
</dbReference>
<protein>
    <submittedName>
        <fullName evidence="8">Tetraspanin</fullName>
    </submittedName>
</protein>
<keyword evidence="3 5" id="KW-1133">Transmembrane helix</keyword>
<sequence length="160" mass="17601">MLASSYGCLVNFMRWFLVIYNSLFLFVGIGLIAMGTISITQYSGYIATIGSDLAVLPSLFIFLGFVILVLSTLAIVGSFLLHSCLLICYCGLLFVVMLGEVALGMVAITGREKVQHRAQVEMVRAMSNYQMEPQTRFGVDLIQRKAIRHPKLAVLLTSGL</sequence>
<evidence type="ECO:0000256" key="4">
    <source>
        <dbReference type="ARBA" id="ARBA00023136"/>
    </source>
</evidence>
<feature type="transmembrane region" description="Helical" evidence="5">
    <location>
        <begin position="12"/>
        <end position="33"/>
    </location>
</feature>
<keyword evidence="2 5" id="KW-0812">Transmembrane</keyword>
<keyword evidence="4 5" id="KW-0472">Membrane</keyword>
<evidence type="ECO:0000256" key="5">
    <source>
        <dbReference type="SAM" id="Phobius"/>
    </source>
</evidence>
<dbReference type="EMBL" id="UZAN01039756">
    <property type="protein sequence ID" value="VDP67064.1"/>
    <property type="molecule type" value="Genomic_DNA"/>
</dbReference>
<dbReference type="WBParaSite" id="ECPE_0000265401-mRNA-1">
    <property type="protein sequence ID" value="ECPE_0000265401-mRNA-1"/>
    <property type="gene ID" value="ECPE_0000265401"/>
</dbReference>
<name>A0A183A6R6_9TREM</name>
<evidence type="ECO:0000313" key="6">
    <source>
        <dbReference type="EMBL" id="VDP67064.1"/>
    </source>
</evidence>
<keyword evidence="7" id="KW-1185">Reference proteome</keyword>
<evidence type="ECO:0000313" key="8">
    <source>
        <dbReference type="WBParaSite" id="ECPE_0000265401-mRNA-1"/>
    </source>
</evidence>
<dbReference type="Pfam" id="PF00335">
    <property type="entry name" value="Tetraspanin"/>
    <property type="match status" value="1"/>
</dbReference>
<gene>
    <name evidence="6" type="ORF">ECPE_LOCUS2651</name>
</gene>
<comment type="subcellular location">
    <subcellularLocation>
        <location evidence="1">Membrane</location>
        <topology evidence="1">Multi-pass membrane protein</topology>
    </subcellularLocation>
</comment>
<dbReference type="PRINTS" id="PR00259">
    <property type="entry name" value="TMFOUR"/>
</dbReference>
<reference evidence="8" key="1">
    <citation type="submission" date="2016-06" db="UniProtKB">
        <authorList>
            <consortium name="WormBaseParasite"/>
        </authorList>
    </citation>
    <scope>IDENTIFICATION</scope>
</reference>
<dbReference type="InterPro" id="IPR018499">
    <property type="entry name" value="Tetraspanin/Peripherin"/>
</dbReference>